<dbReference type="AlphaFoldDB" id="A0A2D3TFC5"/>
<reference evidence="2" key="2">
    <citation type="submission" date="2017-11" db="EMBL/GenBank/DDBJ databases">
        <title>PacBio sequencing of new strain of the secondary endosymbiont Candidatus Hamiltonella defensa.</title>
        <authorList>
            <person name="Strand M.R."/>
            <person name="Oliver K."/>
        </authorList>
    </citation>
    <scope>NUCLEOTIDE SEQUENCE [LARGE SCALE GENOMIC DNA]</scope>
    <source>
        <strain evidence="2">ZA17</strain>
    </source>
</reference>
<dbReference type="EMBL" id="CP017613">
    <property type="protein sequence ID" value="ATW34499.1"/>
    <property type="molecule type" value="Genomic_DNA"/>
</dbReference>
<proteinExistence type="predicted"/>
<evidence type="ECO:0000313" key="1">
    <source>
        <dbReference type="EMBL" id="ATW34499.1"/>
    </source>
</evidence>
<evidence type="ECO:0000313" key="2">
    <source>
        <dbReference type="Proteomes" id="UP000229055"/>
    </source>
</evidence>
<gene>
    <name evidence="1" type="ORF">BJP43_09790</name>
</gene>
<dbReference type="RefSeq" id="WP_100097001.1">
    <property type="nucleotide sequence ID" value="NZ_CP017613.1"/>
</dbReference>
<reference evidence="2" key="1">
    <citation type="submission" date="2016-10" db="EMBL/GenBank/DDBJ databases">
        <authorList>
            <person name="Chevignon G."/>
        </authorList>
    </citation>
    <scope>NUCLEOTIDE SEQUENCE [LARGE SCALE GENOMIC DNA]</scope>
    <source>
        <strain evidence="2">ZA17</strain>
    </source>
</reference>
<protein>
    <submittedName>
        <fullName evidence="1">Uncharacterized protein</fullName>
    </submittedName>
</protein>
<organism evidence="1 2">
    <name type="scientific">Candidatus Williamhamiltonella defendens</name>
    <dbReference type="NCBI Taxonomy" id="138072"/>
    <lineage>
        <taxon>Bacteria</taxon>
        <taxon>Pseudomonadati</taxon>
        <taxon>Pseudomonadota</taxon>
        <taxon>Gammaproteobacteria</taxon>
        <taxon>Enterobacterales</taxon>
        <taxon>Enterobacteriaceae</taxon>
        <taxon>aphid secondary symbionts</taxon>
        <taxon>Candidatus Williamhamiltonella</taxon>
    </lineage>
</organism>
<accession>A0A2D3TFC5</accession>
<dbReference type="Proteomes" id="UP000229055">
    <property type="component" value="Chromosome"/>
</dbReference>
<sequence>MATEKKEYFVMKPIMHRNQPYQTGARVSLTPREAQFLILAGKIGLNPPQTKKGHKHVEHHHTAVSD</sequence>
<name>A0A2D3TFC5_9ENTR</name>